<proteinExistence type="inferred from homology"/>
<evidence type="ECO:0000256" key="3">
    <source>
        <dbReference type="ARBA" id="ARBA00022801"/>
    </source>
</evidence>
<dbReference type="GO" id="GO:0005576">
    <property type="term" value="C:extracellular region"/>
    <property type="evidence" value="ECO:0007669"/>
    <property type="project" value="TreeGrafter"/>
</dbReference>
<dbReference type="PROSITE" id="PS51910">
    <property type="entry name" value="GH18_2"/>
    <property type="match status" value="1"/>
</dbReference>
<dbReference type="FunFam" id="3.10.50.10:FF:000003">
    <property type="entry name" value="Class V chitinase CHIT5b"/>
    <property type="match status" value="1"/>
</dbReference>
<dbReference type="OrthoDB" id="73875at2759"/>
<keyword evidence="2" id="KW-0732">Signal</keyword>
<dbReference type="GO" id="GO:0006032">
    <property type="term" value="P:chitin catabolic process"/>
    <property type="evidence" value="ECO:0007669"/>
    <property type="project" value="TreeGrafter"/>
</dbReference>
<evidence type="ECO:0000313" key="8">
    <source>
        <dbReference type="RefSeq" id="XP_022999353.1"/>
    </source>
</evidence>
<dbReference type="SUPFAM" id="SSF51445">
    <property type="entry name" value="(Trans)glycosidases"/>
    <property type="match status" value="1"/>
</dbReference>
<keyword evidence="5" id="KW-0326">Glycosidase</keyword>
<dbReference type="PANTHER" id="PTHR11177:SF383">
    <property type="entry name" value="GLYCOSYL HYDROLASE FAMILY PROTEIN WITH CHITINASE INSERTION DOMAIN-CONTAINING PROTEIN"/>
    <property type="match status" value="1"/>
</dbReference>
<dbReference type="SMART" id="SM00636">
    <property type="entry name" value="Glyco_18"/>
    <property type="match status" value="1"/>
</dbReference>
<dbReference type="Pfam" id="PF00704">
    <property type="entry name" value="Glyco_hydro_18"/>
    <property type="match status" value="1"/>
</dbReference>
<dbReference type="GO" id="GO:0005975">
    <property type="term" value="P:carbohydrate metabolic process"/>
    <property type="evidence" value="ECO:0007669"/>
    <property type="project" value="InterPro"/>
</dbReference>
<dbReference type="GeneID" id="111493752"/>
<comment type="similarity">
    <text evidence="1">Belongs to the glycosyl hydrolase 18 family. Chitinase class V subfamily.</text>
</comment>
<reference evidence="8" key="1">
    <citation type="submission" date="2025-08" db="UniProtKB">
        <authorList>
            <consortium name="RefSeq"/>
        </authorList>
    </citation>
    <scope>IDENTIFICATION</scope>
    <source>
        <tissue evidence="8">Young leaves</tissue>
    </source>
</reference>
<dbReference type="InterPro" id="IPR011583">
    <property type="entry name" value="Chitinase_II/V-like_cat"/>
</dbReference>
<evidence type="ECO:0000256" key="5">
    <source>
        <dbReference type="ARBA" id="ARBA00023295"/>
    </source>
</evidence>
<evidence type="ECO:0000256" key="2">
    <source>
        <dbReference type="ARBA" id="ARBA00022729"/>
    </source>
</evidence>
<keyword evidence="7" id="KW-1185">Reference proteome</keyword>
<evidence type="ECO:0000256" key="4">
    <source>
        <dbReference type="ARBA" id="ARBA00023180"/>
    </source>
</evidence>
<protein>
    <submittedName>
        <fullName evidence="8">Chitinase-3-like protein 2</fullName>
    </submittedName>
</protein>
<evidence type="ECO:0000313" key="7">
    <source>
        <dbReference type="Proteomes" id="UP000504608"/>
    </source>
</evidence>
<dbReference type="RefSeq" id="XP_022999353.1">
    <property type="nucleotide sequence ID" value="XM_023143585.1"/>
</dbReference>
<dbReference type="Gene3D" id="3.10.50.10">
    <property type="match status" value="1"/>
</dbReference>
<feature type="domain" description="GH18" evidence="6">
    <location>
        <begin position="6"/>
        <end position="358"/>
    </location>
</feature>
<dbReference type="GO" id="GO:0008061">
    <property type="term" value="F:chitin binding"/>
    <property type="evidence" value="ECO:0007669"/>
    <property type="project" value="InterPro"/>
</dbReference>
<keyword evidence="4" id="KW-0325">Glycoprotein</keyword>
<dbReference type="KEGG" id="cmax:111493752"/>
<evidence type="ECO:0000259" key="6">
    <source>
        <dbReference type="PROSITE" id="PS51910"/>
    </source>
</evidence>
<dbReference type="InterPro" id="IPR050314">
    <property type="entry name" value="Glycosyl_Hydrlase_18"/>
</dbReference>
<dbReference type="InterPro" id="IPR001223">
    <property type="entry name" value="Glyco_hydro18_cat"/>
</dbReference>
<name>A0A6J1KJH1_CUCMA</name>
<dbReference type="AlphaFoldDB" id="A0A6J1KJH1"/>
<dbReference type="InterPro" id="IPR017853">
    <property type="entry name" value="GH"/>
</dbReference>
<organism evidence="7 8">
    <name type="scientific">Cucurbita maxima</name>
    <name type="common">Pumpkin</name>
    <name type="synonym">Winter squash</name>
    <dbReference type="NCBI Taxonomy" id="3661"/>
    <lineage>
        <taxon>Eukaryota</taxon>
        <taxon>Viridiplantae</taxon>
        <taxon>Streptophyta</taxon>
        <taxon>Embryophyta</taxon>
        <taxon>Tracheophyta</taxon>
        <taxon>Spermatophyta</taxon>
        <taxon>Magnoliopsida</taxon>
        <taxon>eudicotyledons</taxon>
        <taxon>Gunneridae</taxon>
        <taxon>Pentapetalae</taxon>
        <taxon>rosids</taxon>
        <taxon>fabids</taxon>
        <taxon>Cucurbitales</taxon>
        <taxon>Cucurbitaceae</taxon>
        <taxon>Cucurbiteae</taxon>
        <taxon>Cucurbita</taxon>
    </lineage>
</organism>
<dbReference type="InterPro" id="IPR029070">
    <property type="entry name" value="Chitinase_insertion_sf"/>
</dbReference>
<evidence type="ECO:0000256" key="1">
    <source>
        <dbReference type="ARBA" id="ARBA00008682"/>
    </source>
</evidence>
<dbReference type="Proteomes" id="UP000504608">
    <property type="component" value="Unplaced"/>
</dbReference>
<accession>A0A6J1KJH1</accession>
<dbReference type="PANTHER" id="PTHR11177">
    <property type="entry name" value="CHITINASE"/>
    <property type="match status" value="1"/>
</dbReference>
<sequence length="366" mass="41059">MAKNNIVNAGYWFTQTNAHFPISKIDSNLYTHLFCGYANLNSQTYELSFSDTAKPLIHHFSNAVKENNSKVKTLLSIGGDHASADSFAAMAASSSNRASFIGSFICKAREGNFDGVDVQWVYPSCVEDMSNFEALIIECHNGVVKEAKESRHPRLILVATVFYSPYIHDVRYPIQVIRRALDWVNVIAFDIYTPTSSPNETGPSSAFYNPERNSSSGYFGIRTWIQQGLPSKMMVFGLPFHGWAWKLESSKKHNVFSPAQGPAGGQNISMEGLIEYRNIKKFIADNDANNVPMDRSFVIGYTNFGSTWIAYEDEDTIKFKISRVKTNLGLNGYFVWNIAADDEHHSLAKLASREWKKGQGFCCCLK</sequence>
<keyword evidence="3" id="KW-0378">Hydrolase</keyword>
<dbReference type="Gene3D" id="3.20.20.80">
    <property type="entry name" value="Glycosidases"/>
    <property type="match status" value="1"/>
</dbReference>
<dbReference type="GO" id="GO:0004568">
    <property type="term" value="F:chitinase activity"/>
    <property type="evidence" value="ECO:0007669"/>
    <property type="project" value="TreeGrafter"/>
</dbReference>
<gene>
    <name evidence="8" type="primary">LOC111493752</name>
</gene>